<dbReference type="Proteomes" id="UP000233769">
    <property type="component" value="Chromosome tk0001"/>
</dbReference>
<dbReference type="InterPro" id="IPR001789">
    <property type="entry name" value="Sig_transdc_resp-reg_receiver"/>
</dbReference>
<dbReference type="CDD" id="cd00156">
    <property type="entry name" value="REC"/>
    <property type="match status" value="1"/>
</dbReference>
<dbReference type="PANTHER" id="PTHR44591">
    <property type="entry name" value="STRESS RESPONSE REGULATOR PROTEIN 1"/>
    <property type="match status" value="1"/>
</dbReference>
<dbReference type="InterPro" id="IPR011006">
    <property type="entry name" value="CheY-like_superfamily"/>
</dbReference>
<gene>
    <name evidence="4" type="ORF">TK0001_3332</name>
</gene>
<accession>A0A2N9ARD6</accession>
<dbReference type="SUPFAM" id="SSF52172">
    <property type="entry name" value="CheY-like"/>
    <property type="match status" value="1"/>
</dbReference>
<evidence type="ECO:0000256" key="2">
    <source>
        <dbReference type="PROSITE-ProRule" id="PRU00169"/>
    </source>
</evidence>
<dbReference type="PROSITE" id="PS50110">
    <property type="entry name" value="RESPONSE_REGULATORY"/>
    <property type="match status" value="1"/>
</dbReference>
<proteinExistence type="predicted"/>
<dbReference type="Gene3D" id="3.40.50.2300">
    <property type="match status" value="1"/>
</dbReference>
<keyword evidence="1 2" id="KW-0597">Phosphoprotein</keyword>
<reference evidence="5" key="1">
    <citation type="submission" date="2017-10" db="EMBL/GenBank/DDBJ databases">
        <authorList>
            <person name="Regsiter A."/>
            <person name="William W."/>
        </authorList>
    </citation>
    <scope>NUCLEOTIDE SEQUENCE [LARGE SCALE GENOMIC DNA]</scope>
</reference>
<feature type="domain" description="Response regulatory" evidence="3">
    <location>
        <begin position="72"/>
        <end position="186"/>
    </location>
</feature>
<evidence type="ECO:0000256" key="1">
    <source>
        <dbReference type="ARBA" id="ARBA00022553"/>
    </source>
</evidence>
<name>A0A2N9ARD6_METEX</name>
<sequence length="194" mass="21145">MNDTFRDRSHRGLADDPLLPSMKLDQIGQALASCYDNLVAEGIPDHLAALVRRVDHAERAAPAKVERPDARIALVVEDERDTRELAESVLEETELRVIGCDSAERALSVLQERGGDVALVFADIRLAGAMDGLQLARAIATLWPRTRLVVTSGVEPEHGTSLPEGAVFIPKPWRAFDVLVEAERAARDPSPPVS</sequence>
<organism evidence="4 5">
    <name type="scientific">Methylorubrum extorquens</name>
    <name type="common">Methylobacterium dichloromethanicum</name>
    <name type="synonym">Methylobacterium extorquens</name>
    <dbReference type="NCBI Taxonomy" id="408"/>
    <lineage>
        <taxon>Bacteria</taxon>
        <taxon>Pseudomonadati</taxon>
        <taxon>Pseudomonadota</taxon>
        <taxon>Alphaproteobacteria</taxon>
        <taxon>Hyphomicrobiales</taxon>
        <taxon>Methylobacteriaceae</taxon>
        <taxon>Methylorubrum</taxon>
    </lineage>
</organism>
<dbReference type="PANTHER" id="PTHR44591:SF21">
    <property type="entry name" value="TWO-COMPONENT RESPONSE REGULATOR"/>
    <property type="match status" value="1"/>
</dbReference>
<evidence type="ECO:0000259" key="3">
    <source>
        <dbReference type="PROSITE" id="PS50110"/>
    </source>
</evidence>
<dbReference type="EMBL" id="LT962688">
    <property type="protein sequence ID" value="SOR29934.1"/>
    <property type="molecule type" value="Genomic_DNA"/>
</dbReference>
<evidence type="ECO:0000313" key="4">
    <source>
        <dbReference type="EMBL" id="SOR29934.1"/>
    </source>
</evidence>
<feature type="modified residue" description="4-aspartylphosphate" evidence="2">
    <location>
        <position position="123"/>
    </location>
</feature>
<dbReference type="Pfam" id="PF00072">
    <property type="entry name" value="Response_reg"/>
    <property type="match status" value="1"/>
</dbReference>
<dbReference type="SMART" id="SM00448">
    <property type="entry name" value="REC"/>
    <property type="match status" value="1"/>
</dbReference>
<dbReference type="InterPro" id="IPR050595">
    <property type="entry name" value="Bact_response_regulator"/>
</dbReference>
<dbReference type="AlphaFoldDB" id="A0A2N9ARD6"/>
<dbReference type="GO" id="GO:0000160">
    <property type="term" value="P:phosphorelay signal transduction system"/>
    <property type="evidence" value="ECO:0007669"/>
    <property type="project" value="InterPro"/>
</dbReference>
<evidence type="ECO:0000313" key="5">
    <source>
        <dbReference type="Proteomes" id="UP000233769"/>
    </source>
</evidence>
<protein>
    <submittedName>
        <fullName evidence="4">Putative response regulator receiver</fullName>
    </submittedName>
</protein>